<evidence type="ECO:0000313" key="2">
    <source>
        <dbReference type="Proteomes" id="UP000800041"/>
    </source>
</evidence>
<dbReference type="AlphaFoldDB" id="A0A6G1GZB6"/>
<organism evidence="1 2">
    <name type="scientific">Aulographum hederae CBS 113979</name>
    <dbReference type="NCBI Taxonomy" id="1176131"/>
    <lineage>
        <taxon>Eukaryota</taxon>
        <taxon>Fungi</taxon>
        <taxon>Dikarya</taxon>
        <taxon>Ascomycota</taxon>
        <taxon>Pezizomycotina</taxon>
        <taxon>Dothideomycetes</taxon>
        <taxon>Pleosporomycetidae</taxon>
        <taxon>Aulographales</taxon>
        <taxon>Aulographaceae</taxon>
    </lineage>
</organism>
<reference evidence="1" key="1">
    <citation type="journal article" date="2020" name="Stud. Mycol.">
        <title>101 Dothideomycetes genomes: a test case for predicting lifestyles and emergence of pathogens.</title>
        <authorList>
            <person name="Haridas S."/>
            <person name="Albert R."/>
            <person name="Binder M."/>
            <person name="Bloem J."/>
            <person name="Labutti K."/>
            <person name="Salamov A."/>
            <person name="Andreopoulos B."/>
            <person name="Baker S."/>
            <person name="Barry K."/>
            <person name="Bills G."/>
            <person name="Bluhm B."/>
            <person name="Cannon C."/>
            <person name="Castanera R."/>
            <person name="Culley D."/>
            <person name="Daum C."/>
            <person name="Ezra D."/>
            <person name="Gonzalez J."/>
            <person name="Henrissat B."/>
            <person name="Kuo A."/>
            <person name="Liang C."/>
            <person name="Lipzen A."/>
            <person name="Lutzoni F."/>
            <person name="Magnuson J."/>
            <person name="Mondo S."/>
            <person name="Nolan M."/>
            <person name="Ohm R."/>
            <person name="Pangilinan J."/>
            <person name="Park H.-J."/>
            <person name="Ramirez L."/>
            <person name="Alfaro M."/>
            <person name="Sun H."/>
            <person name="Tritt A."/>
            <person name="Yoshinaga Y."/>
            <person name="Zwiers L.-H."/>
            <person name="Turgeon B."/>
            <person name="Goodwin S."/>
            <person name="Spatafora J."/>
            <person name="Crous P."/>
            <person name="Grigoriev I."/>
        </authorList>
    </citation>
    <scope>NUCLEOTIDE SEQUENCE</scope>
    <source>
        <strain evidence="1">CBS 113979</strain>
    </source>
</reference>
<name>A0A6G1GZB6_9PEZI</name>
<sequence>MAMPGLLSVEMPWLHGSSGGCHCHYSFAKISCRHELAGAGEIRIRTRLRSRSPVASRQLQLQLQLQSQSPARLSPSRSPPDGLRHDRLGVASLSLLSLLLGTLPFATWYEGMWARTSRLEVYSRRGHAFALL</sequence>
<evidence type="ECO:0000313" key="1">
    <source>
        <dbReference type="EMBL" id="KAF1986137.1"/>
    </source>
</evidence>
<proteinExistence type="predicted"/>
<accession>A0A6G1GZB6</accession>
<gene>
    <name evidence="1" type="ORF">K402DRAFT_90678</name>
</gene>
<protein>
    <submittedName>
        <fullName evidence="1">Uncharacterized protein</fullName>
    </submittedName>
</protein>
<keyword evidence="2" id="KW-1185">Reference proteome</keyword>
<dbReference type="Proteomes" id="UP000800041">
    <property type="component" value="Unassembled WGS sequence"/>
</dbReference>
<dbReference type="EMBL" id="ML977158">
    <property type="protein sequence ID" value="KAF1986137.1"/>
    <property type="molecule type" value="Genomic_DNA"/>
</dbReference>